<feature type="region of interest" description="Disordered" evidence="2">
    <location>
        <begin position="1797"/>
        <end position="1872"/>
    </location>
</feature>
<feature type="compositionally biased region" description="Low complexity" evidence="2">
    <location>
        <begin position="1758"/>
        <end position="1777"/>
    </location>
</feature>
<feature type="coiled-coil region" evidence="1">
    <location>
        <begin position="1942"/>
        <end position="1972"/>
    </location>
</feature>
<dbReference type="GO" id="GO:0090063">
    <property type="term" value="P:positive regulation of microtubule nucleation"/>
    <property type="evidence" value="ECO:0007669"/>
    <property type="project" value="TreeGrafter"/>
</dbReference>
<dbReference type="SMART" id="SM01148">
    <property type="entry name" value="DUF1220"/>
    <property type="match status" value="1"/>
</dbReference>
<dbReference type="Pfam" id="PF06758">
    <property type="entry name" value="Olduvai"/>
    <property type="match status" value="1"/>
</dbReference>
<feature type="domain" description="Olduvai" evidence="3">
    <location>
        <begin position="1714"/>
        <end position="1805"/>
    </location>
</feature>
<dbReference type="InterPro" id="IPR040947">
    <property type="entry name" value="SMYLE_N"/>
</dbReference>
<feature type="region of interest" description="Disordered" evidence="2">
    <location>
        <begin position="305"/>
        <end position="324"/>
    </location>
</feature>
<feature type="region of interest" description="Disordered" evidence="2">
    <location>
        <begin position="1754"/>
        <end position="1783"/>
    </location>
</feature>
<dbReference type="GO" id="GO:0007098">
    <property type="term" value="P:centrosome cycle"/>
    <property type="evidence" value="ECO:0007669"/>
    <property type="project" value="TreeGrafter"/>
</dbReference>
<evidence type="ECO:0000259" key="3">
    <source>
        <dbReference type="PROSITE" id="PS51316"/>
    </source>
</evidence>
<proteinExistence type="predicted"/>
<accession>A0A8B8Y1M1</accession>
<feature type="compositionally biased region" description="Polar residues" evidence="2">
    <location>
        <begin position="238"/>
        <end position="255"/>
    </location>
</feature>
<dbReference type="GO" id="GO:0060090">
    <property type="term" value="F:molecular adaptor activity"/>
    <property type="evidence" value="ECO:0007669"/>
    <property type="project" value="TreeGrafter"/>
</dbReference>
<evidence type="ECO:0000256" key="2">
    <source>
        <dbReference type="SAM" id="MobiDB-lite"/>
    </source>
</evidence>
<feature type="region of interest" description="Disordered" evidence="2">
    <location>
        <begin position="866"/>
        <end position="905"/>
    </location>
</feature>
<keyword evidence="1" id="KW-0175">Coiled coil</keyword>
<feature type="compositionally biased region" description="Polar residues" evidence="2">
    <location>
        <begin position="1813"/>
        <end position="1828"/>
    </location>
</feature>
<organism evidence="4 5">
    <name type="scientific">Balaenoptera musculus</name>
    <name type="common">Blue whale</name>
    <dbReference type="NCBI Taxonomy" id="9771"/>
    <lineage>
        <taxon>Eukaryota</taxon>
        <taxon>Metazoa</taxon>
        <taxon>Chordata</taxon>
        <taxon>Craniata</taxon>
        <taxon>Vertebrata</taxon>
        <taxon>Euteleostomi</taxon>
        <taxon>Mammalia</taxon>
        <taxon>Eutheria</taxon>
        <taxon>Laurasiatheria</taxon>
        <taxon>Artiodactyla</taxon>
        <taxon>Whippomorpha</taxon>
        <taxon>Cetacea</taxon>
        <taxon>Mysticeti</taxon>
        <taxon>Balaenopteridae</taxon>
        <taxon>Balaenoptera</taxon>
    </lineage>
</organism>
<feature type="compositionally biased region" description="Polar residues" evidence="2">
    <location>
        <begin position="2182"/>
        <end position="2203"/>
    </location>
</feature>
<keyword evidence="4" id="KW-1185">Reference proteome</keyword>
<dbReference type="Proteomes" id="UP000694857">
    <property type="component" value="Chromosome 1"/>
</dbReference>
<dbReference type="InterPro" id="IPR052593">
    <property type="entry name" value="MT-associated_AKAP9-binding"/>
</dbReference>
<sequence>MKEICRICARELCGNQRRWIFHTASKLNLQVLLSHVLGKDVSRDGKAEFACSKCAFMLDRIYRFDTVIARIEALSIERLQKLLLEKDRLKFCIASMYRKNNDDTGAETKAGNGTVDISGLPDVRYSALLQEDFAYSGFECWVENEDQTQELHSCHASEGPGNRPRRCRGCAALRVADSDYEAICKVPRKVAKSISCGPSTRWSTSICTEEPALSEVGPPDLPSVKVPPDGESMEEGTPGSSVESLDASVQASPPQQKEEEPERSAKELVKCDCCSDEQAPQHMCNHKLELALSMIKGLDYKPIQSPRGSKLPIPVKSSPPGTRPGHIMTDGVSSGFLNRSLKPLYKTSVSYPLEISDLQELWDDLCEDYLPLRVQPTTEELLRQPKLNSGETGTTQQTVSDSHLTELQEKIQQTEATNKILQEKLNEMSCELKSAQESSQKQDGTIQNLKETLKSRENETEELYQVIEGQNDTMVKLREMLHQSQLGQLRNSESTSPAQQQVALLDLQSALFCSQLEIQKLQRVVRQKERQLADARRRVQFVEAAAQEREQQKEASWKHNQELRKALQQLQGELQSKGQQLHTLEAEKCNELHTQEQHLQHLNHSLSHKEQLLQEFRELLQYRNNSDKTLEANEMLLEKLRQRIQDRDVALERAIDEKFSSLEEKEKELRQLCLAVRERDHDLERLRGILSSNEATMQCMESLLRAKGLEVEQLSASCQNLQWLREEMETKFSHWQKEQESIIQQLQTSLHDRNKEVEDLSATLLCKLGPGQSEIAEELCQRLQRKERMLQDLLSDRNKQAVEYEMEIQGLLQSMSSREQESQAAAEKMVQALMERNSELQALRQYLGGKDFLMSQALISNHPAEVTSVSPHLGEQTDQGSVPIPSRDDSTSLTDKGDTSIPRSALGDLDTVVGLEKELSNAKEELELMAKKERESRMELSALQSMMAVQEEELQVQAADMESLTRTIQIKEDLIKDLQMQLVDPEDIPAMERLTQEVLLLREKVASVESQGQETSGNRRQQLLLMLEGLVDERSRLNEALQAERQLYSSLVKFHAHPESSERDRTLQVELEGAQVIRSRLEEVLGRSLERLSRLETLAAIGGAAAGDDTEDASTEFTDSIEEEAAHNSHQQRIKVALEKSLAAVETQNVSLAPPSTTGGDSNRGLQEELLRLRAEIHQLLEEKRKAEGELKELKAQIEEAGFSSVGHIRNTMLSLCLENAELKEQMGEAMSDGWEIEEDKEKSEVMVETVVAKGGLNEDSLQAEFRKLQGKLKNAHSIINLLKEQLVLSTKEGNSKLNPELLGHLAREIDRMNTELVCSSGKHQCQEEESVTMRPCPRPQSLDLGTAFTADTHQLVNQPQARNSGPQSEFSLPGSTKHLRSQLAQCRQRYQDLQEKLLISEATVFAQANQLEKYRVMFSESLVKQDSKQVQVDLQDLGYETCGRSENEAEREESTSPECEEHDSLRETVLMEGLCSEQGHLGSTPASPPGKKPLESQLGKQEEFQAYGKSEDISVLCKDIKDLKTQLQNANKVIQNLKSRVRSLSVTSDYSSSLERPQKLKAVGTLEGSSPHSVTDEDEGWLSDGTGAFYAPGLQAKKDLESLIQRVSQLEAQLPKTGTEGKLAEELRSASWPGKYDSLIQDQARELSYLRQKIREGRGICYLLTQHAKDTVKSFEDLLRSNDIDYFLGQSFREQLAQGSQLTERLTSKLSTKDHKSEKDQAGLEPLALRLSRELQEKEKVIEVLQATLDARSLTPSSSRALSDSQRSPSSSSFSSDEPEACSDMDIASEYTYYEEKKASPGHSDSIRHSSHSAVLSSKPSATSASQGVKAEPSCNPISLPAPQNPPKEASQAHPGVSNVHPASPATLPTNHLEASSSHYLNPAQPLSPLRGTIELGRILEPGYLGSRGQWDMMRPQKGSISGDLSSGSSMYQLNSKPTGAELLEEHLGEIRSLRQRLEESICINDRLREQLEHRLSSTARGSGPTSNFYSPGLESTPQLCNENRLLREENQRLQAQLSHASREHSQETECLREALLTSRSRLQELEMEREHQKVERQQLLEDLKEKQQEILHFEEERLSLQEKDSRLQHKLALLQHQCEEKQQLFQSLQSELQIYEALYGNSKKGLKAYTWDACHQVPLSSDLSHLVAEIQALRGQLEQSIQVNNCLRLQLEQQLDGGASKTSLSPSSVNQKFPTNTDPGNKQLLFQDSVASPPVRDVGMNSPILVFPSSSSAAHGSETTTFNRTNELGLDASPVMNNPPKLEGDATDGSFANKHGRHVIGHIDDYNALRQQIGEGRLLVKKIASIMRSTCNFPSFEAPGAEVMSSEGIHELRNSANALHHRLEESASLLTMFWRAALPTPPGRALDSKAGESMKRELLELRTKLSKQESLLQSTAEHLKTANQQKESMEQFIFSQLTRTHDVLKKARTNLEKNTYKIASVKPYSCLSKGEIPKGSAMHSSPVTLAFQEPSKKRSHQRSLKQQGGWACPPSLKLPVC</sequence>
<dbReference type="PROSITE" id="PS51316">
    <property type="entry name" value="ODV"/>
    <property type="match status" value="1"/>
</dbReference>
<feature type="region of interest" description="Disordered" evidence="2">
    <location>
        <begin position="210"/>
        <end position="265"/>
    </location>
</feature>
<reference evidence="5" key="1">
    <citation type="submission" date="2025-08" db="UniProtKB">
        <authorList>
            <consortium name="RefSeq"/>
        </authorList>
    </citation>
    <scope>IDENTIFICATION</scope>
    <source>
        <tissue evidence="5">Epidermis and Blubber</tissue>
    </source>
</reference>
<gene>
    <name evidence="5" type="primary">LOC118897873</name>
</gene>
<feature type="region of interest" description="Disordered" evidence="2">
    <location>
        <begin position="1977"/>
        <end position="1998"/>
    </location>
</feature>
<dbReference type="RefSeq" id="XP_036713325.1">
    <property type="nucleotide sequence ID" value="XM_036857430.1"/>
</dbReference>
<feature type="region of interest" description="Disordered" evidence="2">
    <location>
        <begin position="1479"/>
        <end position="1498"/>
    </location>
</feature>
<dbReference type="Pfam" id="PF23246">
    <property type="entry name" value="CC_CDK5RAP2"/>
    <property type="match status" value="1"/>
</dbReference>
<feature type="coiled-coil region" evidence="1">
    <location>
        <begin position="404"/>
        <end position="466"/>
    </location>
</feature>
<dbReference type="GeneID" id="118897873"/>
<dbReference type="InterPro" id="IPR056273">
    <property type="entry name" value="CDK5RAP2_MYOME_CC"/>
</dbReference>
<feature type="coiled-coil region" evidence="1">
    <location>
        <begin position="1377"/>
        <end position="1404"/>
    </location>
</feature>
<feature type="compositionally biased region" description="Basic and acidic residues" evidence="2">
    <location>
        <begin position="256"/>
        <end position="265"/>
    </location>
</feature>
<evidence type="ECO:0000256" key="1">
    <source>
        <dbReference type="SAM" id="Coils"/>
    </source>
</evidence>
<evidence type="ECO:0000313" key="5">
    <source>
        <dbReference type="RefSeq" id="XP_036713325.1"/>
    </source>
</evidence>
<dbReference type="GO" id="GO:0005794">
    <property type="term" value="C:Golgi apparatus"/>
    <property type="evidence" value="ECO:0007669"/>
    <property type="project" value="TreeGrafter"/>
</dbReference>
<feature type="coiled-coil region" evidence="1">
    <location>
        <begin position="2005"/>
        <end position="2120"/>
    </location>
</feature>
<evidence type="ECO:0000313" key="4">
    <source>
        <dbReference type="Proteomes" id="UP000694857"/>
    </source>
</evidence>
<dbReference type="CTD" id="9659"/>
<dbReference type="GO" id="GO:1903358">
    <property type="term" value="P:regulation of Golgi organization"/>
    <property type="evidence" value="ECO:0007669"/>
    <property type="project" value="TreeGrafter"/>
</dbReference>
<feature type="compositionally biased region" description="Basic and acidic residues" evidence="2">
    <location>
        <begin position="886"/>
        <end position="898"/>
    </location>
</feature>
<dbReference type="PANTHER" id="PTHR46501:SF2">
    <property type="entry name" value="MYOMEGALIN"/>
    <property type="match status" value="1"/>
</dbReference>
<feature type="coiled-coil region" evidence="1">
    <location>
        <begin position="1163"/>
        <end position="1204"/>
    </location>
</feature>
<feature type="region of interest" description="Disordered" evidence="2">
    <location>
        <begin position="2180"/>
        <end position="2203"/>
    </location>
</feature>
<dbReference type="InterPro" id="IPR010630">
    <property type="entry name" value="Olduvai_dom"/>
</dbReference>
<name>A0A8B8Y1M1_BALMU</name>
<protein>
    <submittedName>
        <fullName evidence="5">Myomegalin isoform X9</fullName>
    </submittedName>
</protein>
<feature type="coiled-coil region" evidence="1">
    <location>
        <begin position="518"/>
        <end position="587"/>
    </location>
</feature>
<dbReference type="GO" id="GO:0005813">
    <property type="term" value="C:centrosome"/>
    <property type="evidence" value="ECO:0007669"/>
    <property type="project" value="TreeGrafter"/>
</dbReference>
<feature type="compositionally biased region" description="Polar residues" evidence="2">
    <location>
        <begin position="1978"/>
        <end position="1998"/>
    </location>
</feature>
<feature type="coiled-coil region" evidence="1">
    <location>
        <begin position="912"/>
        <end position="1047"/>
    </location>
</feature>
<dbReference type="Pfam" id="PF18615">
    <property type="entry name" value="SMYLE_N"/>
    <property type="match status" value="1"/>
</dbReference>
<dbReference type="PANTHER" id="PTHR46501">
    <property type="entry name" value="MYOMEGALIN"/>
    <property type="match status" value="1"/>
</dbReference>
<feature type="coiled-coil region" evidence="1">
    <location>
        <begin position="1514"/>
        <end position="1548"/>
    </location>
</feature>
<feature type="coiled-coil region" evidence="1">
    <location>
        <begin position="711"/>
        <end position="796"/>
    </location>
</feature>